<dbReference type="Gene3D" id="2.60.40.1120">
    <property type="entry name" value="Carboxypeptidase-like, regulatory domain"/>
    <property type="match status" value="1"/>
</dbReference>
<dbReference type="Pfam" id="PF13715">
    <property type="entry name" value="CarbopepD_reg_2"/>
    <property type="match status" value="1"/>
</dbReference>
<accession>A0ABQ1W3K9</accession>
<protein>
    <recommendedName>
        <fullName evidence="4">Carboxypeptidase-like regulatory domain-containing protein</fullName>
    </recommendedName>
</protein>
<feature type="chain" id="PRO_5045197949" description="Carboxypeptidase-like regulatory domain-containing protein" evidence="1">
    <location>
        <begin position="23"/>
        <end position="805"/>
    </location>
</feature>
<dbReference type="EMBL" id="BMFP01000002">
    <property type="protein sequence ID" value="GGG12020.1"/>
    <property type="molecule type" value="Genomic_DNA"/>
</dbReference>
<evidence type="ECO:0000313" key="2">
    <source>
        <dbReference type="EMBL" id="GGG12020.1"/>
    </source>
</evidence>
<proteinExistence type="predicted"/>
<evidence type="ECO:0000313" key="3">
    <source>
        <dbReference type="Proteomes" id="UP000634043"/>
    </source>
</evidence>
<dbReference type="SUPFAM" id="SSF49464">
    <property type="entry name" value="Carboxypeptidase regulatory domain-like"/>
    <property type="match status" value="1"/>
</dbReference>
<evidence type="ECO:0008006" key="4">
    <source>
        <dbReference type="Google" id="ProtNLM"/>
    </source>
</evidence>
<dbReference type="RefSeq" id="WP_188500952.1">
    <property type="nucleotide sequence ID" value="NZ_BMFP01000002.1"/>
</dbReference>
<feature type="signal peptide" evidence="1">
    <location>
        <begin position="1"/>
        <end position="22"/>
    </location>
</feature>
<reference evidence="3" key="1">
    <citation type="journal article" date="2019" name="Int. J. Syst. Evol. Microbiol.">
        <title>The Global Catalogue of Microorganisms (GCM) 10K type strain sequencing project: providing services to taxonomists for standard genome sequencing and annotation.</title>
        <authorList>
            <consortium name="The Broad Institute Genomics Platform"/>
            <consortium name="The Broad Institute Genome Sequencing Center for Infectious Disease"/>
            <person name="Wu L."/>
            <person name="Ma J."/>
        </authorList>
    </citation>
    <scope>NUCLEOTIDE SEQUENCE [LARGE SCALE GENOMIC DNA]</scope>
    <source>
        <strain evidence="3">CGMCC 1.12749</strain>
    </source>
</reference>
<gene>
    <name evidence="2" type="ORF">GCM10011323_15620</name>
</gene>
<comment type="caution">
    <text evidence="2">The sequence shown here is derived from an EMBL/GenBank/DDBJ whole genome shotgun (WGS) entry which is preliminary data.</text>
</comment>
<keyword evidence="1" id="KW-0732">Signal</keyword>
<dbReference type="Proteomes" id="UP000634043">
    <property type="component" value="Unassembled WGS sequence"/>
</dbReference>
<dbReference type="InterPro" id="IPR043741">
    <property type="entry name" value="DUF5686"/>
</dbReference>
<evidence type="ECO:0000256" key="1">
    <source>
        <dbReference type="SAM" id="SignalP"/>
    </source>
</evidence>
<dbReference type="InterPro" id="IPR008969">
    <property type="entry name" value="CarboxyPept-like_regulatory"/>
</dbReference>
<keyword evidence="3" id="KW-1185">Reference proteome</keyword>
<dbReference type="Pfam" id="PF18939">
    <property type="entry name" value="DUF5686"/>
    <property type="match status" value="1"/>
</dbReference>
<name>A0ABQ1W3K9_9BACT</name>
<organism evidence="2 3">
    <name type="scientific">Pontibacter amylolyticus</name>
    <dbReference type="NCBI Taxonomy" id="1424080"/>
    <lineage>
        <taxon>Bacteria</taxon>
        <taxon>Pseudomonadati</taxon>
        <taxon>Bacteroidota</taxon>
        <taxon>Cytophagia</taxon>
        <taxon>Cytophagales</taxon>
        <taxon>Hymenobacteraceae</taxon>
        <taxon>Pontibacter</taxon>
    </lineage>
</organism>
<sequence length="805" mass="91289">MPIRFLYLVLLYLCLGASTALAQVYQVQGTVRDANTRERLPFVSIVVNNGETGTTSNLNGQYQLQHNQPITSLRFSYVGYTPQTIPVDSVSQLDITLRPSAAQLREVVIRSGINPAHRIIRLANQNRDRHRLDNIPAYTYRTYNKFILTANAPDDLDLSDTLRMTEEDSSALRMRNLLAKQHLFMMESITDFAQLGSNLSKETILATRVSGLRQPSFGVVAAEARVFSVYDDMPVFFGKRYLSPLSNGSIRRYDFVLQETAVVGADTVFIISYAPQPGKNFNGLKGLLYINSDGWAVQNVVAESHADDKRGLKLQQQFVKVDGRQWFPSELDVEITVQQIYMRGHQPYGHIRTYITNVNLEPPLQRSDFGVIALEQRPDAWRQPEQLWQQSRPDSLSLKEQTTYQRLDSVGQAQKLDRTIRTMEYLMAKQLPVGPISLDLNRLLKVSRFEGLRLGIGAHTNNLLSERFTVGGYWGYGLRDKEHKYGADAAVKLHKPSELTLSAAYAEDVAEPGGRRLPFQERALLRDLRLALLPNLDYTTQRSAGLSGRMLRYVQWQAGIRQEQRRPTLPLFTPEPGIGMPEFNLAEVTAGFRFAYGEQYMQLFNRMLPMPSRYPVLWFQYTQGIDALESDGYTYNKVDLRAEGAFRQRSLGETSFVLASGWVQGEAPFVSLYNGYGSYSSHYKVYAGEGFETMRPYEFFSDRYVALFLRQDLGKRLLNTKLFKPDLVLVQNMGFGDLRQPIPELQPLAYANMRKGFFESGLMLNNVISSAFSGVGVGAFYRYGPYALPRGKDNLRIKLTATLAF</sequence>